<dbReference type="Proteomes" id="UP000011680">
    <property type="component" value="Unassembled WGS sequence"/>
</dbReference>
<evidence type="ECO:0000313" key="1">
    <source>
        <dbReference type="EMBL" id="EMA48854.1"/>
    </source>
</evidence>
<proteinExistence type="predicted"/>
<dbReference type="OrthoDB" id="215795at2157"/>
<dbReference type="STRING" id="1227457.C451_19878"/>
<evidence type="ECO:0000313" key="2">
    <source>
        <dbReference type="Proteomes" id="UP000011680"/>
    </source>
</evidence>
<protein>
    <submittedName>
        <fullName evidence="1">Uncharacterized protein</fullName>
    </submittedName>
</protein>
<name>M0MVM7_9EURY</name>
<gene>
    <name evidence="1" type="ORF">C451_19878</name>
</gene>
<accession>M0MVM7</accession>
<comment type="caution">
    <text evidence="1">The sequence shown here is derived from an EMBL/GenBank/DDBJ whole genome shotgun (WGS) entry which is preliminary data.</text>
</comment>
<sequence length="165" mass="18838">MSISSDGGNAQTRDCPDCGEEMEYDAIREHGSEFATTLYQGWWCSNCRKGMVDCGECDSLHHPDYECLPKQEARFEAARDDLGGKAKIPRYGEVSLEECETVGDGDPVYIVEDRCPHSECDGDLIFKLVRNEDFAKRYPHVIEFEYEVAFEHCSRLDEGCTYRRP</sequence>
<reference evidence="1 2" key="1">
    <citation type="journal article" date="2014" name="PLoS Genet.">
        <title>Phylogenetically driven sequencing of extremely halophilic archaea reveals strategies for static and dynamic osmo-response.</title>
        <authorList>
            <person name="Becker E.A."/>
            <person name="Seitzer P.M."/>
            <person name="Tritt A."/>
            <person name="Larsen D."/>
            <person name="Krusor M."/>
            <person name="Yao A.I."/>
            <person name="Wu D."/>
            <person name="Madern D."/>
            <person name="Eisen J.A."/>
            <person name="Darling A.E."/>
            <person name="Facciotti M.T."/>
        </authorList>
    </citation>
    <scope>NUCLEOTIDE SEQUENCE [LARGE SCALE GENOMIC DNA]</scope>
    <source>
        <strain evidence="1 2">JCM 13552</strain>
    </source>
</reference>
<dbReference type="PATRIC" id="fig|1227457.3.peg.3887"/>
<keyword evidence="2" id="KW-1185">Reference proteome</keyword>
<organism evidence="1 2">
    <name type="scientific">Halococcus thailandensis JCM 13552</name>
    <dbReference type="NCBI Taxonomy" id="1227457"/>
    <lineage>
        <taxon>Archaea</taxon>
        <taxon>Methanobacteriati</taxon>
        <taxon>Methanobacteriota</taxon>
        <taxon>Stenosarchaea group</taxon>
        <taxon>Halobacteria</taxon>
        <taxon>Halobacteriales</taxon>
        <taxon>Halococcaceae</taxon>
        <taxon>Halococcus</taxon>
    </lineage>
</organism>
<dbReference type="AlphaFoldDB" id="M0MVM7"/>
<dbReference type="EMBL" id="AOMF01000184">
    <property type="protein sequence ID" value="EMA48854.1"/>
    <property type="molecule type" value="Genomic_DNA"/>
</dbReference>
<dbReference type="RefSeq" id="WP_007743379.1">
    <property type="nucleotide sequence ID" value="NZ_AOMF01000184.1"/>
</dbReference>